<gene>
    <name evidence="8" type="ORF">ACFFLH_11900</name>
</gene>
<dbReference type="Pfam" id="PF00990">
    <property type="entry name" value="GGDEF"/>
    <property type="match status" value="1"/>
</dbReference>
<evidence type="ECO:0000259" key="5">
    <source>
        <dbReference type="PROSITE" id="PS50883"/>
    </source>
</evidence>
<feature type="transmembrane region" description="Helical" evidence="4">
    <location>
        <begin position="12"/>
        <end position="32"/>
    </location>
</feature>
<evidence type="ECO:0000259" key="6">
    <source>
        <dbReference type="PROSITE" id="PS50887"/>
    </source>
</evidence>
<dbReference type="InterPro" id="IPR043128">
    <property type="entry name" value="Rev_trsase/Diguanyl_cyclase"/>
</dbReference>
<reference evidence="8 9" key="1">
    <citation type="submission" date="2024-09" db="EMBL/GenBank/DDBJ databases">
        <authorList>
            <person name="Sun Q."/>
            <person name="Mori K."/>
        </authorList>
    </citation>
    <scope>NUCLEOTIDE SEQUENCE [LARGE SCALE GENOMIC DNA]</scope>
    <source>
        <strain evidence="8 9">ATCC 51285</strain>
    </source>
</reference>
<feature type="transmembrane region" description="Helical" evidence="4">
    <location>
        <begin position="181"/>
        <end position="200"/>
    </location>
</feature>
<keyword evidence="3" id="KW-0349">Heme</keyword>
<sequence length="874" mass="98350">MPKSNTLTIKGFILRTSLLFSALGFMVIFWAASTAYQASIRHSAEQVAHTLANNTFLTMMQVMSQGWSKSQLEQHLSSLQRQQPNGYSTRIYASPTASIPPGLSTDINAPVATPAAEIQQVFRSGQSSTLERGDEFLYFYPLVAQADCTTCHSQTAVGETLGVIEVRQRLAPLLDRANADLLLYLLAIAPFPILLSLLVIRFMDRRIRRSVTFLEDSIDKVKTVSDLTQMELRTTHLGFKELSDIFWRIDSLTRKMREVAVDKDLLEFEIRLLEKFVITSEVVRDWREYVCILLRDINQVIHAYTLFSIFKVDEEIFDLEIFWLYPPSEQTKQMMEHSVRRSLQQGTAFIDTSNLKVVHNIANRDGPLLELAAAEVEVQTKSLLVEAPKIGGIVGIGVHTDIVKDQTRVLVVESILSTLLNVVGSVKAIYKYTKDLEYYATRDPLTHLYNQRLFWELLEYEADRSQRHDYKFGLLIIDFDNFKTINDSHGHAFGDRFLQEFAQRLQIALRHGDVLARYGGDEFVIILPEAELEQASMIAERVLSQVRDIVLFAPSGDEVKATISIGMGIFPDHAGSTRDLFMFADNMMYKAKSLGKNQVCLPTSEDVLEVFRGLSEKSLLVQKAIEKRLIIPYFQPLMSMADGKLAAVEVLSRIDLGADGIMGAHEFIEIAESLGVIHQIDYIVMDKAFALAQQQAYEGMLFINLSPKSLLIGEFILQVKNLVETYQIAPERIVFEITERDTVKNLSLLEKFIANLKSVGFQLAIDDFGSGFSSFHYLKRFPIDFVKIEGEFIANAIHDDRDGAFVRSIAGLARELGAKTVAEYVESAEVLAYVQSVGIDLAQGYHIGRPGPQLPAWRQALLEAEEPLSLGDGI</sequence>
<dbReference type="InterPro" id="IPR001633">
    <property type="entry name" value="EAL_dom"/>
</dbReference>
<dbReference type="NCBIfam" id="TIGR00254">
    <property type="entry name" value="GGDEF"/>
    <property type="match status" value="1"/>
</dbReference>
<keyword evidence="1 3" id="KW-0479">Metal-binding</keyword>
<name>A0ABV5ZCU8_9GAMM</name>
<keyword evidence="4" id="KW-0472">Membrane</keyword>
<dbReference type="InterPro" id="IPR050706">
    <property type="entry name" value="Cyclic-di-GMP_PDE-like"/>
</dbReference>
<keyword evidence="9" id="KW-1185">Reference proteome</keyword>
<evidence type="ECO:0000256" key="4">
    <source>
        <dbReference type="SAM" id="Phobius"/>
    </source>
</evidence>
<keyword evidence="4" id="KW-0812">Transmembrane</keyword>
<dbReference type="PROSITE" id="PS50883">
    <property type="entry name" value="EAL"/>
    <property type="match status" value="1"/>
</dbReference>
<evidence type="ECO:0000313" key="9">
    <source>
        <dbReference type="Proteomes" id="UP001589628"/>
    </source>
</evidence>
<dbReference type="RefSeq" id="WP_051527908.1">
    <property type="nucleotide sequence ID" value="NZ_JBHLZN010000004.1"/>
</dbReference>
<dbReference type="Pfam" id="PF00563">
    <property type="entry name" value="EAL"/>
    <property type="match status" value="1"/>
</dbReference>
<comment type="caution">
    <text evidence="8">The sequence shown here is derived from an EMBL/GenBank/DDBJ whole genome shotgun (WGS) entry which is preliminary data.</text>
</comment>
<evidence type="ECO:0000256" key="2">
    <source>
        <dbReference type="ARBA" id="ARBA00023004"/>
    </source>
</evidence>
<dbReference type="EMBL" id="JBHLZN010000004">
    <property type="protein sequence ID" value="MFB9887112.1"/>
    <property type="molecule type" value="Genomic_DNA"/>
</dbReference>
<dbReference type="PROSITE" id="PS51007">
    <property type="entry name" value="CYTC"/>
    <property type="match status" value="1"/>
</dbReference>
<keyword evidence="2 3" id="KW-0408">Iron</keyword>
<evidence type="ECO:0000256" key="1">
    <source>
        <dbReference type="ARBA" id="ARBA00022723"/>
    </source>
</evidence>
<proteinExistence type="predicted"/>
<dbReference type="Gene3D" id="3.20.20.450">
    <property type="entry name" value="EAL domain"/>
    <property type="match status" value="1"/>
</dbReference>
<dbReference type="InterPro" id="IPR029787">
    <property type="entry name" value="Nucleotide_cyclase"/>
</dbReference>
<dbReference type="Proteomes" id="UP001589628">
    <property type="component" value="Unassembled WGS sequence"/>
</dbReference>
<keyword evidence="4" id="KW-1133">Transmembrane helix</keyword>
<dbReference type="SUPFAM" id="SSF141868">
    <property type="entry name" value="EAL domain-like"/>
    <property type="match status" value="1"/>
</dbReference>
<dbReference type="PANTHER" id="PTHR33121:SF71">
    <property type="entry name" value="OXYGEN SENSOR PROTEIN DOSP"/>
    <property type="match status" value="1"/>
</dbReference>
<dbReference type="InterPro" id="IPR000160">
    <property type="entry name" value="GGDEF_dom"/>
</dbReference>
<evidence type="ECO:0000259" key="7">
    <source>
        <dbReference type="PROSITE" id="PS51007"/>
    </source>
</evidence>
<dbReference type="SUPFAM" id="SSF55073">
    <property type="entry name" value="Nucleotide cyclase"/>
    <property type="match status" value="1"/>
</dbReference>
<feature type="domain" description="GGDEF" evidence="6">
    <location>
        <begin position="470"/>
        <end position="604"/>
    </location>
</feature>
<dbReference type="InterPro" id="IPR035919">
    <property type="entry name" value="EAL_sf"/>
</dbReference>
<dbReference type="PANTHER" id="PTHR33121">
    <property type="entry name" value="CYCLIC DI-GMP PHOSPHODIESTERASE PDEF"/>
    <property type="match status" value="1"/>
</dbReference>
<dbReference type="Gene3D" id="3.30.70.270">
    <property type="match status" value="1"/>
</dbReference>
<dbReference type="PROSITE" id="PS50887">
    <property type="entry name" value="GGDEF"/>
    <property type="match status" value="1"/>
</dbReference>
<evidence type="ECO:0000313" key="8">
    <source>
        <dbReference type="EMBL" id="MFB9887112.1"/>
    </source>
</evidence>
<feature type="domain" description="Cytochrome c" evidence="7">
    <location>
        <begin position="128"/>
        <end position="218"/>
    </location>
</feature>
<evidence type="ECO:0000256" key="3">
    <source>
        <dbReference type="PROSITE-ProRule" id="PRU00433"/>
    </source>
</evidence>
<protein>
    <submittedName>
        <fullName evidence="8">Bifunctional diguanylate cyclase/phosphodiesterase</fullName>
    </submittedName>
</protein>
<dbReference type="CDD" id="cd01949">
    <property type="entry name" value="GGDEF"/>
    <property type="match status" value="1"/>
</dbReference>
<dbReference type="SMART" id="SM00267">
    <property type="entry name" value="GGDEF"/>
    <property type="match status" value="1"/>
</dbReference>
<feature type="domain" description="EAL" evidence="5">
    <location>
        <begin position="614"/>
        <end position="864"/>
    </location>
</feature>
<dbReference type="Gene3D" id="3.30.450.290">
    <property type="match status" value="1"/>
</dbReference>
<organism evidence="8 9">
    <name type="scientific">Balneatrix alpica</name>
    <dbReference type="NCBI Taxonomy" id="75684"/>
    <lineage>
        <taxon>Bacteria</taxon>
        <taxon>Pseudomonadati</taxon>
        <taxon>Pseudomonadota</taxon>
        <taxon>Gammaproteobacteria</taxon>
        <taxon>Oceanospirillales</taxon>
        <taxon>Balneatrichaceae</taxon>
        <taxon>Balneatrix</taxon>
    </lineage>
</organism>
<accession>A0ABV5ZCU8</accession>
<dbReference type="CDD" id="cd01948">
    <property type="entry name" value="EAL"/>
    <property type="match status" value="1"/>
</dbReference>
<dbReference type="SMART" id="SM00052">
    <property type="entry name" value="EAL"/>
    <property type="match status" value="1"/>
</dbReference>
<dbReference type="InterPro" id="IPR009056">
    <property type="entry name" value="Cyt_c-like_dom"/>
</dbReference>